<comment type="function">
    <text evidence="8">This protein is part of the stalk that links CF(0) to CF(1). It either transmits conformational changes from CF(0) to CF(1) or is implicated in proton conduction.</text>
</comment>
<evidence type="ECO:0000256" key="7">
    <source>
        <dbReference type="ARBA" id="ARBA00023310"/>
    </source>
</evidence>
<keyword evidence="4 8" id="KW-0406">Ion transport</keyword>
<evidence type="ECO:0000256" key="1">
    <source>
        <dbReference type="ARBA" id="ARBA00004370"/>
    </source>
</evidence>
<name>A0AAW9RNI2_9HYPH</name>
<evidence type="ECO:0000313" key="10">
    <source>
        <dbReference type="Proteomes" id="UP001378188"/>
    </source>
</evidence>
<evidence type="ECO:0000256" key="5">
    <source>
        <dbReference type="ARBA" id="ARBA00023136"/>
    </source>
</evidence>
<evidence type="ECO:0000256" key="8">
    <source>
        <dbReference type="HAMAP-Rule" id="MF_01416"/>
    </source>
</evidence>
<evidence type="ECO:0000256" key="3">
    <source>
        <dbReference type="ARBA" id="ARBA00022781"/>
    </source>
</evidence>
<dbReference type="InterPro" id="IPR000711">
    <property type="entry name" value="ATPase_OSCP/dsu"/>
</dbReference>
<accession>A0AAW9RNI2</accession>
<sequence length="186" mass="20038">MSAEDTIVSGVAGRYATALFELAEDAGAIDRIAGELDQLDGMIAESEDLTRLLRSPVFSAEEQERAMGAILEKAGITGVTENFVRLVAKNRRLFALPGMIEGYRVLVARHRGEVSAHVTSAHELSDEEVKDLTAALTSSLGKEVQLDRKVDASLLGGLIVRVGSRMIDTSLRTKLNSLKIAMKEVG</sequence>
<evidence type="ECO:0000256" key="2">
    <source>
        <dbReference type="ARBA" id="ARBA00022448"/>
    </source>
</evidence>
<keyword evidence="3 8" id="KW-0375">Hydrogen ion transport</keyword>
<dbReference type="Pfam" id="PF00213">
    <property type="entry name" value="OSCP"/>
    <property type="match status" value="1"/>
</dbReference>
<keyword evidence="10" id="KW-1185">Reference proteome</keyword>
<dbReference type="NCBIfam" id="TIGR01145">
    <property type="entry name" value="ATP_synt_delta"/>
    <property type="match status" value="1"/>
</dbReference>
<dbReference type="NCBIfam" id="NF004402">
    <property type="entry name" value="PRK05758.2-2"/>
    <property type="match status" value="1"/>
</dbReference>
<reference evidence="9 10" key="1">
    <citation type="submission" date="2024-02" db="EMBL/GenBank/DDBJ databases">
        <title>Genome analysis and characterization of Microbaculum marinisediminis sp. nov., isolated from marine sediment.</title>
        <authorList>
            <person name="Du Z.-J."/>
            <person name="Ye Y.-Q."/>
            <person name="Zhang Z.-R."/>
            <person name="Yuan S.-M."/>
            <person name="Zhang X.-Y."/>
        </authorList>
    </citation>
    <scope>NUCLEOTIDE SEQUENCE [LARGE SCALE GENOMIC DNA]</scope>
    <source>
        <strain evidence="9 10">SDUM1044001</strain>
    </source>
</reference>
<dbReference type="AlphaFoldDB" id="A0AAW9RNI2"/>
<keyword evidence="2 8" id="KW-0813">Transport</keyword>
<dbReference type="Gene3D" id="1.10.520.20">
    <property type="entry name" value="N-terminal domain of the delta subunit of the F1F0-ATP synthase"/>
    <property type="match status" value="1"/>
</dbReference>
<dbReference type="PRINTS" id="PR00125">
    <property type="entry name" value="ATPASEDELTA"/>
</dbReference>
<dbReference type="PROSITE" id="PS00389">
    <property type="entry name" value="ATPASE_DELTA"/>
    <property type="match status" value="1"/>
</dbReference>
<keyword evidence="8" id="KW-1003">Cell membrane</keyword>
<comment type="similarity">
    <text evidence="8">Belongs to the ATPase delta chain family.</text>
</comment>
<dbReference type="NCBIfam" id="NF004406">
    <property type="entry name" value="PRK05758.3-2"/>
    <property type="match status" value="1"/>
</dbReference>
<dbReference type="SUPFAM" id="SSF47928">
    <property type="entry name" value="N-terminal domain of the delta subunit of the F1F0-ATP synthase"/>
    <property type="match status" value="1"/>
</dbReference>
<dbReference type="HAMAP" id="MF_01416">
    <property type="entry name" value="ATP_synth_delta_bact"/>
    <property type="match status" value="1"/>
</dbReference>
<keyword evidence="7 8" id="KW-0066">ATP synthesis</keyword>
<organism evidence="9 10">
    <name type="scientific">Microbaculum marinum</name>
    <dbReference type="NCBI Taxonomy" id="1764581"/>
    <lineage>
        <taxon>Bacteria</taxon>
        <taxon>Pseudomonadati</taxon>
        <taxon>Pseudomonadota</taxon>
        <taxon>Alphaproteobacteria</taxon>
        <taxon>Hyphomicrobiales</taxon>
        <taxon>Tepidamorphaceae</taxon>
        <taxon>Microbaculum</taxon>
    </lineage>
</organism>
<dbReference type="Proteomes" id="UP001378188">
    <property type="component" value="Unassembled WGS sequence"/>
</dbReference>
<dbReference type="GO" id="GO:0046933">
    <property type="term" value="F:proton-transporting ATP synthase activity, rotational mechanism"/>
    <property type="evidence" value="ECO:0007669"/>
    <property type="project" value="UniProtKB-UniRule"/>
</dbReference>
<gene>
    <name evidence="8" type="primary">atpH</name>
    <name evidence="9" type="ORF">V3328_00030</name>
</gene>
<protein>
    <recommendedName>
        <fullName evidence="8">ATP synthase subunit delta</fullName>
    </recommendedName>
    <alternativeName>
        <fullName evidence="8">ATP synthase F(1) sector subunit delta</fullName>
    </alternativeName>
    <alternativeName>
        <fullName evidence="8">F-type ATPase subunit delta</fullName>
        <shortName evidence="8">F-ATPase subunit delta</shortName>
    </alternativeName>
</protein>
<evidence type="ECO:0000313" key="9">
    <source>
        <dbReference type="EMBL" id="MEJ8569840.1"/>
    </source>
</evidence>
<dbReference type="PANTHER" id="PTHR11910">
    <property type="entry name" value="ATP SYNTHASE DELTA CHAIN"/>
    <property type="match status" value="1"/>
</dbReference>
<dbReference type="EMBL" id="JAZHOF010000001">
    <property type="protein sequence ID" value="MEJ8569840.1"/>
    <property type="molecule type" value="Genomic_DNA"/>
</dbReference>
<comment type="function">
    <text evidence="8">F(1)F(0) ATP synthase produces ATP from ADP in the presence of a proton or sodium gradient. F-type ATPases consist of two structural domains, F(1) containing the extramembraneous catalytic core and F(0) containing the membrane proton channel, linked together by a central stalk and a peripheral stalk. During catalysis, ATP synthesis in the catalytic domain of F(1) is coupled via a rotary mechanism of the central stalk subunits to proton translocation.</text>
</comment>
<dbReference type="RefSeq" id="WP_340327584.1">
    <property type="nucleotide sequence ID" value="NZ_JAZHOF010000001.1"/>
</dbReference>
<dbReference type="InterPro" id="IPR020781">
    <property type="entry name" value="ATPase_OSCP/d_CS"/>
</dbReference>
<keyword evidence="6 8" id="KW-0139">CF(1)</keyword>
<evidence type="ECO:0000256" key="6">
    <source>
        <dbReference type="ARBA" id="ARBA00023196"/>
    </source>
</evidence>
<dbReference type="GO" id="GO:0005886">
    <property type="term" value="C:plasma membrane"/>
    <property type="evidence" value="ECO:0007669"/>
    <property type="project" value="UniProtKB-SubCell"/>
</dbReference>
<comment type="subcellular location">
    <subcellularLocation>
        <location evidence="8">Cell membrane</location>
        <topology evidence="8">Peripheral membrane protein</topology>
    </subcellularLocation>
    <subcellularLocation>
        <location evidence="1">Membrane</location>
    </subcellularLocation>
</comment>
<keyword evidence="5 8" id="KW-0472">Membrane</keyword>
<evidence type="ECO:0000256" key="4">
    <source>
        <dbReference type="ARBA" id="ARBA00023065"/>
    </source>
</evidence>
<proteinExistence type="inferred from homology"/>
<comment type="caution">
    <text evidence="9">The sequence shown here is derived from an EMBL/GenBank/DDBJ whole genome shotgun (WGS) entry which is preliminary data.</text>
</comment>
<dbReference type="GO" id="GO:0045259">
    <property type="term" value="C:proton-transporting ATP synthase complex"/>
    <property type="evidence" value="ECO:0007669"/>
    <property type="project" value="UniProtKB-KW"/>
</dbReference>
<dbReference type="InterPro" id="IPR026015">
    <property type="entry name" value="ATP_synth_OSCP/delta_N_sf"/>
</dbReference>